<keyword evidence="2" id="KW-1133">Transmembrane helix</keyword>
<feature type="compositionally biased region" description="Basic and acidic residues" evidence="1">
    <location>
        <begin position="637"/>
        <end position="649"/>
    </location>
</feature>
<sequence length="1265" mass="138329">MAGHANHDAGDDNTTKAHANGSTGAGANRDDRAEAPQRKPAWRTLLPDWAVDNLTQPRSWRIWFRCWLSAWAGFVLMIPQSSLRVLGQAAFFASMISFMAPPNMPLVISLMLYAIIGLGACFGWAWGVAAMAAANAARDQTVNQQRLVVAQQGIAGTTNPEAQFQAVIFSGRFLDTKSSAVHGVFLMLLAYLCGVVQVKLPKLKMGVIFTLIIADIFGSYGPLFPFPRYTLGTLFMIPLGCGVAIALATQLLVFPETLNYAWQLQLLKLIGLNAKLLEQHQSALDRCAGVLDASLDASAQASAADVEAFQRLAKQGEDEIASIARSHEGAVRPMQLGTVQLAGALADQAPMLELEASYSRLSGKDLRTFVLPIRKLSVRLLSLNAFWKHLCDESGIHAADQYRTDQYDDDGAAAHQWHRSDFDEKRHLRPARVHESQTMRRLRHRVLKAEAEQHVSLVSLVRILASVTAAPVAANRRALASVLTYFSTVANWKKSPTFEALIEELYESQRDLEKAKEQLLSDERMKLLQPYIDHFRASGGRVPGGERDRDGNAAPAFLDTHISILQLRIGGRPFFVSLVFVTNLFDVIDSTLALQRHTIDMAERRGAKNRLWMPTGLRSIWKVLSGKKGAQGLSKLSSDHNNNDGFERTEELDDDIAERRGPGGGRDAEEGSFGSTRSSLRHYSSDDDEDDDEDDEDGADGSDVHRRRTASTATRDEEKAAPGKGPAKKRGANKHASAAERRRYHDRDPDALPPSGVLQRVGRALGAVYYFAWSPASVYGLRNVVATFAIWIITVVPSSAGFAYQNRAIWALIMAQTGLALHGGELIFSLSLRLVGTVLGLLAGMVIWYCSTGSGNGNPYGIGAATAVGFVPLIFIRAFAPMTLLLPALMLGVTTVLIVGYSWIDSHLPVLANSGIGVDVAWRRALLVLIGMGVAFAVMIFPRLTSTRSLVRMGFARNTREINTLWCMVIEKWLSTTRQDLAQDAASGFRNVVAGVGTNAGSGDDEQTNRSANGGHAGKASSAGTTPGLSAAIRGQFVGSHMRLATLMQQIGLASVDLQLRGRWPKERYLELASIHSMLLESLMQLYISVDALQVTSELGSANLGVDRPEQHEAWRRRLVQDTGFLYPQFISEVCLTLDLLGKSLRSGERLSHCQFGLLENLARYSYLTRIVSERQRQAARSATVGGAAGGGADAVDDELVTLESLKDPLFMRYITASMSVLTLAAQLDRFREVVKDLVGQVPLPGFDRHRDEFGERAQVLFQKS</sequence>
<evidence type="ECO:0000256" key="1">
    <source>
        <dbReference type="SAM" id="MobiDB-lite"/>
    </source>
</evidence>
<feature type="compositionally biased region" description="Basic and acidic residues" evidence="1">
    <location>
        <begin position="1"/>
        <end position="15"/>
    </location>
</feature>
<feature type="compositionally biased region" description="Polar residues" evidence="1">
    <location>
        <begin position="673"/>
        <end position="682"/>
    </location>
</feature>
<feature type="domain" description="Putative ER transporter 6TM N-terminal" evidence="4">
    <location>
        <begin position="46"/>
        <end position="528"/>
    </location>
</feature>
<feature type="transmembrane region" description="Helical" evidence="2">
    <location>
        <begin position="62"/>
        <end position="79"/>
    </location>
</feature>
<dbReference type="Pfam" id="PF10334">
    <property type="entry name" value="BRE4"/>
    <property type="match status" value="1"/>
</dbReference>
<evidence type="ECO:0008006" key="7">
    <source>
        <dbReference type="Google" id="ProtNLM"/>
    </source>
</evidence>
<proteinExistence type="predicted"/>
<feature type="transmembrane region" description="Helical" evidence="2">
    <location>
        <begin position="180"/>
        <end position="198"/>
    </location>
</feature>
<dbReference type="OrthoDB" id="2274698at2759"/>
<protein>
    <recommendedName>
        <fullName evidence="7">ER transporter 6TM N-terminal domain-containing protein</fullName>
    </recommendedName>
</protein>
<dbReference type="GeneID" id="19320870"/>
<feature type="transmembrane region" description="Helical" evidence="2">
    <location>
        <begin position="826"/>
        <end position="848"/>
    </location>
</feature>
<dbReference type="PANTHER" id="PTHR37994">
    <property type="entry name" value="ARAE_2_N DOMAIN-CONTAINING PROTEIN-RELATED"/>
    <property type="match status" value="1"/>
</dbReference>
<evidence type="ECO:0000313" key="5">
    <source>
        <dbReference type="EMBL" id="EPQ25662.1"/>
    </source>
</evidence>
<dbReference type="eggNOG" id="KOG4711">
    <property type="taxonomic scope" value="Eukaryota"/>
</dbReference>
<feature type="compositionally biased region" description="Basic and acidic residues" evidence="1">
    <location>
        <begin position="657"/>
        <end position="669"/>
    </location>
</feature>
<feature type="transmembrane region" description="Helical" evidence="2">
    <location>
        <begin position="110"/>
        <end position="134"/>
    </location>
</feature>
<dbReference type="AlphaFoldDB" id="A0A061H0H7"/>
<dbReference type="InterPro" id="IPR018823">
    <property type="entry name" value="ArAE_2_N"/>
</dbReference>
<gene>
    <name evidence="5" type="ORF">PFL1_06799</name>
</gene>
<feature type="domain" description="DUF2421" evidence="3">
    <location>
        <begin position="942"/>
        <end position="1240"/>
    </location>
</feature>
<feature type="transmembrane region" description="Helical" evidence="2">
    <location>
        <begin position="924"/>
        <end position="944"/>
    </location>
</feature>
<feature type="region of interest" description="Disordered" evidence="1">
    <location>
        <begin position="631"/>
        <end position="756"/>
    </location>
</feature>
<feature type="transmembrane region" description="Helical" evidence="2">
    <location>
        <begin position="205"/>
        <end position="223"/>
    </location>
</feature>
<feature type="transmembrane region" description="Helical" evidence="2">
    <location>
        <begin position="884"/>
        <end position="904"/>
    </location>
</feature>
<dbReference type="Pfam" id="PF10337">
    <property type="entry name" value="ArAE_2_N"/>
    <property type="match status" value="1"/>
</dbReference>
<dbReference type="PANTHER" id="PTHR37994:SF3">
    <property type="entry name" value="ER TRANSPORTER 6TM N-TERMINAL DOMAIN-CONTAINING PROTEIN"/>
    <property type="match status" value="1"/>
</dbReference>
<feature type="transmembrane region" description="Helical" evidence="2">
    <location>
        <begin position="860"/>
        <end position="879"/>
    </location>
</feature>
<feature type="compositionally biased region" description="Acidic residues" evidence="1">
    <location>
        <begin position="686"/>
        <end position="700"/>
    </location>
</feature>
<feature type="transmembrane region" description="Helical" evidence="2">
    <location>
        <begin position="784"/>
        <end position="805"/>
    </location>
</feature>
<keyword evidence="2" id="KW-0812">Transmembrane</keyword>
<dbReference type="HOGENOM" id="CLU_003918_1_0_1"/>
<dbReference type="InterPro" id="IPR018820">
    <property type="entry name" value="BRE4-related_DUF2421"/>
</dbReference>
<dbReference type="KEGG" id="pfp:PFL1_06799"/>
<dbReference type="Proteomes" id="UP000053664">
    <property type="component" value="Unassembled WGS sequence"/>
</dbReference>
<name>A0A061H0H7_9BASI</name>
<accession>A0A061H0H7</accession>
<feature type="compositionally biased region" description="Basic and acidic residues" evidence="1">
    <location>
        <begin position="28"/>
        <end position="37"/>
    </location>
</feature>
<evidence type="ECO:0000256" key="2">
    <source>
        <dbReference type="SAM" id="Phobius"/>
    </source>
</evidence>
<reference evidence="5 6" key="1">
    <citation type="journal article" date="2013" name="Plant Cell">
        <title>The transition from a phytopathogenic smut ancestor to an anamorphic biocontrol agent deciphered by comparative whole-genome analysis.</title>
        <authorList>
            <person name="Lefebvre F."/>
            <person name="Joly D.L."/>
            <person name="Labbe C."/>
            <person name="Teichmann B."/>
            <person name="Linning R."/>
            <person name="Belzile F."/>
            <person name="Bakkeren G."/>
            <person name="Belanger R.R."/>
        </authorList>
    </citation>
    <scope>NUCLEOTIDE SEQUENCE [LARGE SCALE GENOMIC DNA]</scope>
    <source>
        <strain evidence="5 6">PF-1</strain>
    </source>
</reference>
<keyword evidence="2" id="KW-0472">Membrane</keyword>
<organism evidence="5 6">
    <name type="scientific">Pseudozyma flocculosa PF-1</name>
    <dbReference type="NCBI Taxonomy" id="1277687"/>
    <lineage>
        <taxon>Eukaryota</taxon>
        <taxon>Fungi</taxon>
        <taxon>Dikarya</taxon>
        <taxon>Basidiomycota</taxon>
        <taxon>Ustilaginomycotina</taxon>
        <taxon>Ustilaginomycetes</taxon>
        <taxon>Ustilaginales</taxon>
        <taxon>Ustilaginaceae</taxon>
        <taxon>Pseudozyma</taxon>
    </lineage>
</organism>
<evidence type="ECO:0000259" key="3">
    <source>
        <dbReference type="Pfam" id="PF10334"/>
    </source>
</evidence>
<feature type="compositionally biased region" description="Basic and acidic residues" evidence="1">
    <location>
        <begin position="737"/>
        <end position="750"/>
    </location>
</feature>
<feature type="region of interest" description="Disordered" evidence="1">
    <location>
        <begin position="1"/>
        <end position="37"/>
    </location>
</feature>
<evidence type="ECO:0000259" key="4">
    <source>
        <dbReference type="Pfam" id="PF10337"/>
    </source>
</evidence>
<dbReference type="RefSeq" id="XP_007882536.1">
    <property type="nucleotide sequence ID" value="XM_007884345.1"/>
</dbReference>
<dbReference type="EMBL" id="KE361653">
    <property type="protein sequence ID" value="EPQ25662.1"/>
    <property type="molecule type" value="Genomic_DNA"/>
</dbReference>
<feature type="region of interest" description="Disordered" evidence="1">
    <location>
        <begin position="998"/>
        <end position="1027"/>
    </location>
</feature>
<feature type="transmembrane region" description="Helical" evidence="2">
    <location>
        <begin position="229"/>
        <end position="254"/>
    </location>
</feature>
<evidence type="ECO:0000313" key="6">
    <source>
        <dbReference type="Proteomes" id="UP000053664"/>
    </source>
</evidence>